<dbReference type="InterPro" id="IPR008042">
    <property type="entry name" value="Retrotrans_Pao"/>
</dbReference>
<gene>
    <name evidence="1" type="ORF">MGAL_10B080364</name>
</gene>
<reference evidence="1" key="1">
    <citation type="submission" date="2018-11" db="EMBL/GenBank/DDBJ databases">
        <authorList>
            <person name="Alioto T."/>
            <person name="Alioto T."/>
        </authorList>
    </citation>
    <scope>NUCLEOTIDE SEQUENCE</scope>
</reference>
<organism evidence="1 2">
    <name type="scientific">Mytilus galloprovincialis</name>
    <name type="common">Mediterranean mussel</name>
    <dbReference type="NCBI Taxonomy" id="29158"/>
    <lineage>
        <taxon>Eukaryota</taxon>
        <taxon>Metazoa</taxon>
        <taxon>Spiralia</taxon>
        <taxon>Lophotrochozoa</taxon>
        <taxon>Mollusca</taxon>
        <taxon>Bivalvia</taxon>
        <taxon>Autobranchia</taxon>
        <taxon>Pteriomorphia</taxon>
        <taxon>Mytilida</taxon>
        <taxon>Mytiloidea</taxon>
        <taxon>Mytilidae</taxon>
        <taxon>Mytilinae</taxon>
        <taxon>Mytilus</taxon>
    </lineage>
</organism>
<protein>
    <submittedName>
        <fullName evidence="1">Uncharacterized protein</fullName>
    </submittedName>
</protein>
<dbReference type="EMBL" id="UYJE01001773">
    <property type="protein sequence ID" value="VDI05042.1"/>
    <property type="molecule type" value="Genomic_DNA"/>
</dbReference>
<dbReference type="Pfam" id="PF05380">
    <property type="entry name" value="Peptidase_A17"/>
    <property type="match status" value="1"/>
</dbReference>
<sequence>MDAFEQQDRANNFKDIDLCVDELPTHQSLGLNWELETDTFTYKVSPEEKPFSRRGLLSIVNGIFDPMGFVAPIVVTGKLLLREIANGSYNWDDPLPRHLFAKWSDWKQSLISLEGLHIPRCYSPTSSCNAAERELHIFSDASEQAIASVAYLRTKDMDNNYHVGFVLGKAKVAPTHGHTIPRLELCAAVLAVQVSEIILDELDIQVNQTRFYTDSQVVLGYIHNQGKRFYKYVENRVERIRKSTQPIQWSHVRTNFNPADSATRTVCAETFHNSMWILGPPQLRDFEIGDLDGKYPLLDPDNDSEIRQNANVKTLKSGIENRAKVFNFSHRTERFSKWNSLVQSINRLKMLARKFHQNDKSDLNTVSTTLMSEQMIILNVQKEAFFSEIECIKNRKPFPRNSSIGNLNPFIDQSGLLRVGGRLKRAEIELSERHPIILPKNHHVSILLIRHLHESVKHQGRHFTAGAIRTAGYWIVGEKTSNRIYHLQVF</sequence>
<name>A0A8B6CI89_MYTGA</name>
<dbReference type="OrthoDB" id="8046937at2759"/>
<proteinExistence type="predicted"/>
<dbReference type="SUPFAM" id="SSF53098">
    <property type="entry name" value="Ribonuclease H-like"/>
    <property type="match status" value="1"/>
</dbReference>
<accession>A0A8B6CI89</accession>
<dbReference type="Gene3D" id="3.30.420.10">
    <property type="entry name" value="Ribonuclease H-like superfamily/Ribonuclease H"/>
    <property type="match status" value="1"/>
</dbReference>
<dbReference type="InterPro" id="IPR012337">
    <property type="entry name" value="RNaseH-like_sf"/>
</dbReference>
<dbReference type="InterPro" id="IPR036397">
    <property type="entry name" value="RNaseH_sf"/>
</dbReference>
<evidence type="ECO:0000313" key="2">
    <source>
        <dbReference type="Proteomes" id="UP000596742"/>
    </source>
</evidence>
<dbReference type="PANTHER" id="PTHR47331">
    <property type="entry name" value="PHD-TYPE DOMAIN-CONTAINING PROTEIN"/>
    <property type="match status" value="1"/>
</dbReference>
<dbReference type="AlphaFoldDB" id="A0A8B6CI89"/>
<comment type="caution">
    <text evidence="1">The sequence shown here is derived from an EMBL/GenBank/DDBJ whole genome shotgun (WGS) entry which is preliminary data.</text>
</comment>
<keyword evidence="2" id="KW-1185">Reference proteome</keyword>
<dbReference type="PANTHER" id="PTHR47331:SF6">
    <property type="entry name" value="DOUBLECORTIN DOMAIN-CONTAINING PROTEIN"/>
    <property type="match status" value="1"/>
</dbReference>
<evidence type="ECO:0000313" key="1">
    <source>
        <dbReference type="EMBL" id="VDI05042.1"/>
    </source>
</evidence>
<dbReference type="Proteomes" id="UP000596742">
    <property type="component" value="Unassembled WGS sequence"/>
</dbReference>
<dbReference type="GO" id="GO:0003676">
    <property type="term" value="F:nucleic acid binding"/>
    <property type="evidence" value="ECO:0007669"/>
    <property type="project" value="InterPro"/>
</dbReference>